<dbReference type="Gene3D" id="3.40.50.720">
    <property type="entry name" value="NAD(P)-binding Rossmann-like Domain"/>
    <property type="match status" value="1"/>
</dbReference>
<dbReference type="Gene3D" id="1.10.1200.10">
    <property type="entry name" value="ACP-like"/>
    <property type="match status" value="1"/>
</dbReference>
<organism evidence="7">
    <name type="scientific">Onchocerca ochengi</name>
    <name type="common">Filarial nematode worm</name>
    <dbReference type="NCBI Taxonomy" id="42157"/>
    <lineage>
        <taxon>Eukaryota</taxon>
        <taxon>Metazoa</taxon>
        <taxon>Ecdysozoa</taxon>
        <taxon>Nematoda</taxon>
        <taxon>Chromadorea</taxon>
        <taxon>Rhabditida</taxon>
        <taxon>Spirurina</taxon>
        <taxon>Spiruromorpha</taxon>
        <taxon>Filarioidea</taxon>
        <taxon>Onchocercidae</taxon>
        <taxon>Onchocerca</taxon>
    </lineage>
</organism>
<dbReference type="PANTHER" id="PTHR44845">
    <property type="entry name" value="CARRIER DOMAIN-CONTAINING PROTEIN"/>
    <property type="match status" value="1"/>
</dbReference>
<keyword evidence="3" id="KW-0472">Membrane</keyword>
<keyword evidence="6" id="KW-1185">Reference proteome</keyword>
<proteinExistence type="predicted"/>
<evidence type="ECO:0000313" key="7">
    <source>
        <dbReference type="WBParaSite" id="nOo.2.0.1.t12539-RA"/>
    </source>
</evidence>
<evidence type="ECO:0000313" key="5">
    <source>
        <dbReference type="EMBL" id="VDM99307.1"/>
    </source>
</evidence>
<dbReference type="Pfam" id="PF00550">
    <property type="entry name" value="PP-binding"/>
    <property type="match status" value="1"/>
</dbReference>
<accession>A0A182EWJ3</accession>
<dbReference type="SUPFAM" id="SSF47336">
    <property type="entry name" value="ACP-like"/>
    <property type="match status" value="1"/>
</dbReference>
<keyword evidence="1" id="KW-0596">Phosphopantetheine</keyword>
<keyword evidence="2" id="KW-0597">Phosphoprotein</keyword>
<reference evidence="5 6" key="2">
    <citation type="submission" date="2018-08" db="EMBL/GenBank/DDBJ databases">
        <authorList>
            <person name="Laetsch R D."/>
            <person name="Stevens L."/>
            <person name="Kumar S."/>
            <person name="Blaxter L. M."/>
        </authorList>
    </citation>
    <scope>NUCLEOTIDE SEQUENCE [LARGE SCALE GENOMIC DNA]</scope>
</reference>
<gene>
    <name evidence="5" type="ORF">NOO_LOCUS12539</name>
</gene>
<evidence type="ECO:0000256" key="2">
    <source>
        <dbReference type="ARBA" id="ARBA00022553"/>
    </source>
</evidence>
<keyword evidence="3" id="KW-1133">Transmembrane helix</keyword>
<feature type="transmembrane region" description="Helical" evidence="3">
    <location>
        <begin position="83"/>
        <end position="104"/>
    </location>
</feature>
<keyword evidence="3" id="KW-0812">Transmembrane</keyword>
<dbReference type="PANTHER" id="PTHR44845:SF6">
    <property type="entry name" value="BETA-ALANINE-ACTIVATING ENZYME"/>
    <property type="match status" value="1"/>
</dbReference>
<evidence type="ECO:0000256" key="3">
    <source>
        <dbReference type="SAM" id="Phobius"/>
    </source>
</evidence>
<dbReference type="WBParaSite" id="nOo.2.0.1.t12539-RA">
    <property type="protein sequence ID" value="nOo.2.0.1.t12539-RA"/>
    <property type="gene ID" value="nOo.2.0.1.g12539"/>
</dbReference>
<name>A0A182EWJ3_ONCOC</name>
<feature type="domain" description="Carrier" evidence="4">
    <location>
        <begin position="1"/>
        <end position="39"/>
    </location>
</feature>
<sequence>MAARLLLKIEEEFGVQLNIRELFATPTISSLARRIDQTDDNDHLEHVDLAHQVNIHDFKDNVMDLHLRAFWRSTDLNYSFSRVIVLLTGVTGFIGSHILVKLLLTTE</sequence>
<protein>
    <submittedName>
        <fullName evidence="7">Carrier domain-containing protein</fullName>
    </submittedName>
</protein>
<evidence type="ECO:0000259" key="4">
    <source>
        <dbReference type="PROSITE" id="PS50075"/>
    </source>
</evidence>
<reference evidence="7" key="1">
    <citation type="submission" date="2016-06" db="UniProtKB">
        <authorList>
            <consortium name="WormBaseParasite"/>
        </authorList>
    </citation>
    <scope>IDENTIFICATION</scope>
</reference>
<dbReference type="STRING" id="42157.A0A182EWJ3"/>
<dbReference type="Proteomes" id="UP000271087">
    <property type="component" value="Unassembled WGS sequence"/>
</dbReference>
<dbReference type="InterPro" id="IPR009081">
    <property type="entry name" value="PP-bd_ACP"/>
</dbReference>
<dbReference type="EMBL" id="UYRW01011008">
    <property type="protein sequence ID" value="VDM99307.1"/>
    <property type="molecule type" value="Genomic_DNA"/>
</dbReference>
<dbReference type="AlphaFoldDB" id="A0A182EWJ3"/>
<dbReference type="OrthoDB" id="408177at2759"/>
<evidence type="ECO:0000313" key="6">
    <source>
        <dbReference type="Proteomes" id="UP000271087"/>
    </source>
</evidence>
<evidence type="ECO:0000256" key="1">
    <source>
        <dbReference type="ARBA" id="ARBA00022450"/>
    </source>
</evidence>
<dbReference type="PROSITE" id="PS50075">
    <property type="entry name" value="CARRIER"/>
    <property type="match status" value="1"/>
</dbReference>
<dbReference type="InterPro" id="IPR036736">
    <property type="entry name" value="ACP-like_sf"/>
</dbReference>